<evidence type="ECO:0000256" key="1">
    <source>
        <dbReference type="ARBA" id="ARBA00004752"/>
    </source>
</evidence>
<dbReference type="Proteomes" id="UP000326364">
    <property type="component" value="Unassembled WGS sequence"/>
</dbReference>
<keyword evidence="3" id="KW-0808">Transferase</keyword>
<comment type="caution">
    <text evidence="11">The sequence shown here is derived from an EMBL/GenBank/DDBJ whole genome shotgun (WGS) entry which is preliminary data.</text>
</comment>
<evidence type="ECO:0000256" key="8">
    <source>
        <dbReference type="SAM" id="SignalP"/>
    </source>
</evidence>
<keyword evidence="5 7" id="KW-0573">Peptidoglycan synthesis</keyword>
<organism evidence="11 12">
    <name type="scientific">Sphingobium limneticum</name>
    <dbReference type="NCBI Taxonomy" id="1007511"/>
    <lineage>
        <taxon>Bacteria</taxon>
        <taxon>Pseudomonadati</taxon>
        <taxon>Pseudomonadota</taxon>
        <taxon>Alphaproteobacteria</taxon>
        <taxon>Sphingomonadales</taxon>
        <taxon>Sphingomonadaceae</taxon>
        <taxon>Sphingobium</taxon>
    </lineage>
</organism>
<evidence type="ECO:0000313" key="12">
    <source>
        <dbReference type="Proteomes" id="UP000325933"/>
    </source>
</evidence>
<dbReference type="EMBL" id="VYQB01000005">
    <property type="protein sequence ID" value="KAA9018135.1"/>
    <property type="molecule type" value="Genomic_DNA"/>
</dbReference>
<sequence length="344" mass="37098">MKRRVPWYCLILATAGLVSIQAVGQAPKPAEATHAASLPANIDVAIFRAQVQLDRAGFGPGVIDGRKGRFFAAALKGYQAAQGLPQSGELDGGTRAALDKDAAPALMTMVLKDDALTADFTPDIPPKIVDQAALPHLGYRDIVERLAERFHTTPQLLLALNPALRAPQAGMELRLPSLIPADRAYDVSLSPQWRDTLATLNIGARQPQAAKIVVDKSESLLKVYDSQDRLVAQFPATTGSAHDPLPIGKWSIHAIAFLPTYHYNPDLFWDAAESDGKAVLPPGPNNPVGVVWIDLNKPHYGIHGTPEPARIGRSQSHGCVRLSNWDAARLAQMTSTATQVVFQE</sequence>
<dbReference type="EMBL" id="VYQA01000005">
    <property type="protein sequence ID" value="KAA9030771.1"/>
    <property type="molecule type" value="Genomic_DNA"/>
</dbReference>
<dbReference type="GO" id="GO:0018104">
    <property type="term" value="P:peptidoglycan-protein cross-linking"/>
    <property type="evidence" value="ECO:0007669"/>
    <property type="project" value="TreeGrafter"/>
</dbReference>
<dbReference type="Pfam" id="PF01471">
    <property type="entry name" value="PG_binding_1"/>
    <property type="match status" value="1"/>
</dbReference>
<evidence type="ECO:0000256" key="5">
    <source>
        <dbReference type="ARBA" id="ARBA00022984"/>
    </source>
</evidence>
<protein>
    <submittedName>
        <fullName evidence="11">Murein L,D-transpeptidase</fullName>
    </submittedName>
</protein>
<name>A0A5J5I3X0_9SPHN</name>
<dbReference type="CDD" id="cd16913">
    <property type="entry name" value="YkuD_like"/>
    <property type="match status" value="1"/>
</dbReference>
<dbReference type="InterPro" id="IPR005490">
    <property type="entry name" value="LD_TPept_cat_dom"/>
</dbReference>
<feature type="signal peptide" evidence="8">
    <location>
        <begin position="1"/>
        <end position="24"/>
    </location>
</feature>
<dbReference type="InterPro" id="IPR050979">
    <property type="entry name" value="LD-transpeptidase"/>
</dbReference>
<feature type="chain" id="PRO_5023834682" evidence="8">
    <location>
        <begin position="25"/>
        <end position="344"/>
    </location>
</feature>
<evidence type="ECO:0000313" key="10">
    <source>
        <dbReference type="EMBL" id="KAA9018135.1"/>
    </source>
</evidence>
<dbReference type="AlphaFoldDB" id="A0A5J5I3X0"/>
<dbReference type="UniPathway" id="UPA00219"/>
<dbReference type="SUPFAM" id="SSF141523">
    <property type="entry name" value="L,D-transpeptidase catalytic domain-like"/>
    <property type="match status" value="1"/>
</dbReference>
<dbReference type="GO" id="GO:0016740">
    <property type="term" value="F:transferase activity"/>
    <property type="evidence" value="ECO:0007669"/>
    <property type="project" value="UniProtKB-KW"/>
</dbReference>
<dbReference type="GO" id="GO:0071972">
    <property type="term" value="F:peptidoglycan L,D-transpeptidase activity"/>
    <property type="evidence" value="ECO:0007669"/>
    <property type="project" value="TreeGrafter"/>
</dbReference>
<feature type="domain" description="L,D-TPase catalytic" evidence="9">
    <location>
        <begin position="210"/>
        <end position="343"/>
    </location>
</feature>
<evidence type="ECO:0000259" key="9">
    <source>
        <dbReference type="PROSITE" id="PS52029"/>
    </source>
</evidence>
<dbReference type="Proteomes" id="UP000325933">
    <property type="component" value="Unassembled WGS sequence"/>
</dbReference>
<comment type="pathway">
    <text evidence="1 7">Cell wall biogenesis; peptidoglycan biosynthesis.</text>
</comment>
<dbReference type="InterPro" id="IPR036365">
    <property type="entry name" value="PGBD-like_sf"/>
</dbReference>
<comment type="similarity">
    <text evidence="2">Belongs to the YkuD family.</text>
</comment>
<keyword evidence="13" id="KW-1185">Reference proteome</keyword>
<dbReference type="Pfam" id="PF03734">
    <property type="entry name" value="YkuD"/>
    <property type="match status" value="1"/>
</dbReference>
<evidence type="ECO:0000256" key="4">
    <source>
        <dbReference type="ARBA" id="ARBA00022960"/>
    </source>
</evidence>
<dbReference type="InterPro" id="IPR002477">
    <property type="entry name" value="Peptidoglycan-bd-like"/>
</dbReference>
<keyword evidence="4 7" id="KW-0133">Cell shape</keyword>
<dbReference type="Gene3D" id="1.10.101.10">
    <property type="entry name" value="PGBD-like superfamily/PGBD"/>
    <property type="match status" value="1"/>
</dbReference>
<dbReference type="GO" id="GO:0005576">
    <property type="term" value="C:extracellular region"/>
    <property type="evidence" value="ECO:0007669"/>
    <property type="project" value="TreeGrafter"/>
</dbReference>
<reference evidence="12 13" key="1">
    <citation type="submission" date="2019-09" db="EMBL/GenBank/DDBJ databases">
        <authorList>
            <person name="Feng G."/>
        </authorList>
    </citation>
    <scope>NUCLEOTIDE SEQUENCE [LARGE SCALE GENOMIC DNA]</scope>
    <source>
        <strain evidence="11 12">KACC 19283</strain>
        <strain evidence="10 13">KACC 19284</strain>
    </source>
</reference>
<evidence type="ECO:0000256" key="2">
    <source>
        <dbReference type="ARBA" id="ARBA00005992"/>
    </source>
</evidence>
<dbReference type="GO" id="GO:0008360">
    <property type="term" value="P:regulation of cell shape"/>
    <property type="evidence" value="ECO:0007669"/>
    <property type="project" value="UniProtKB-UniRule"/>
</dbReference>
<gene>
    <name evidence="11" type="ORF">F4U95_08385</name>
    <name evidence="10" type="ORF">F4U96_08435</name>
</gene>
<dbReference type="SUPFAM" id="SSF47090">
    <property type="entry name" value="PGBD-like"/>
    <property type="match status" value="1"/>
</dbReference>
<dbReference type="GO" id="GO:0071555">
    <property type="term" value="P:cell wall organization"/>
    <property type="evidence" value="ECO:0007669"/>
    <property type="project" value="UniProtKB-UniRule"/>
</dbReference>
<dbReference type="Gene3D" id="2.40.440.10">
    <property type="entry name" value="L,D-transpeptidase catalytic domain-like"/>
    <property type="match status" value="1"/>
</dbReference>
<evidence type="ECO:0000256" key="3">
    <source>
        <dbReference type="ARBA" id="ARBA00022679"/>
    </source>
</evidence>
<evidence type="ECO:0000256" key="7">
    <source>
        <dbReference type="PROSITE-ProRule" id="PRU01373"/>
    </source>
</evidence>
<dbReference type="InterPro" id="IPR036366">
    <property type="entry name" value="PGBDSf"/>
</dbReference>
<dbReference type="InterPro" id="IPR038063">
    <property type="entry name" value="Transpep_catalytic_dom"/>
</dbReference>
<evidence type="ECO:0000313" key="11">
    <source>
        <dbReference type="EMBL" id="KAA9030771.1"/>
    </source>
</evidence>
<dbReference type="PROSITE" id="PS52029">
    <property type="entry name" value="LD_TPASE"/>
    <property type="match status" value="1"/>
</dbReference>
<dbReference type="PANTHER" id="PTHR30582">
    <property type="entry name" value="L,D-TRANSPEPTIDASE"/>
    <property type="match status" value="1"/>
</dbReference>
<evidence type="ECO:0000256" key="6">
    <source>
        <dbReference type="ARBA" id="ARBA00023316"/>
    </source>
</evidence>
<keyword evidence="6 7" id="KW-0961">Cell wall biogenesis/degradation</keyword>
<feature type="active site" description="Nucleophile" evidence="7">
    <location>
        <position position="319"/>
    </location>
</feature>
<dbReference type="PANTHER" id="PTHR30582:SF30">
    <property type="entry name" value="BLR4375 PROTEIN"/>
    <property type="match status" value="1"/>
</dbReference>
<keyword evidence="8" id="KW-0732">Signal</keyword>
<accession>A0A5J5I3X0</accession>
<feature type="active site" description="Proton donor/acceptor" evidence="7">
    <location>
        <position position="303"/>
    </location>
</feature>
<proteinExistence type="inferred from homology"/>
<evidence type="ECO:0000313" key="13">
    <source>
        <dbReference type="Proteomes" id="UP000326364"/>
    </source>
</evidence>